<reference evidence="2" key="1">
    <citation type="submission" date="2020-10" db="EMBL/GenBank/DDBJ databases">
        <authorList>
            <person name="Gilroy R."/>
        </authorList>
    </citation>
    <scope>NUCLEOTIDE SEQUENCE</scope>
    <source>
        <strain evidence="2">ChiW17-6978</strain>
    </source>
</reference>
<evidence type="ECO:0000313" key="2">
    <source>
        <dbReference type="EMBL" id="HIT50126.1"/>
    </source>
</evidence>
<dbReference type="AlphaFoldDB" id="A0A9D1GSU8"/>
<sequence>MKKQQVGLIPKILLTLGMLIIFGLGIFYFIEAANGQQSFFTKHFFIPIILLIIGCIAIYLPYVSSKSYSGDTKGDKLMLGVGLVLIFCSILSLVLSFA</sequence>
<comment type="caution">
    <text evidence="2">The sequence shown here is derived from an EMBL/GenBank/DDBJ whole genome shotgun (WGS) entry which is preliminary data.</text>
</comment>
<protein>
    <submittedName>
        <fullName evidence="2">Uncharacterized protein</fullName>
    </submittedName>
</protein>
<evidence type="ECO:0000313" key="3">
    <source>
        <dbReference type="Proteomes" id="UP000886758"/>
    </source>
</evidence>
<keyword evidence="1" id="KW-1133">Transmembrane helix</keyword>
<feature type="transmembrane region" description="Helical" evidence="1">
    <location>
        <begin position="77"/>
        <end position="97"/>
    </location>
</feature>
<keyword evidence="1" id="KW-0472">Membrane</keyword>
<feature type="transmembrane region" description="Helical" evidence="1">
    <location>
        <begin position="44"/>
        <end position="65"/>
    </location>
</feature>
<name>A0A9D1GSU8_9MOLU</name>
<proteinExistence type="predicted"/>
<evidence type="ECO:0000256" key="1">
    <source>
        <dbReference type="SAM" id="Phobius"/>
    </source>
</evidence>
<dbReference type="EMBL" id="DVLF01000114">
    <property type="protein sequence ID" value="HIT50126.1"/>
    <property type="molecule type" value="Genomic_DNA"/>
</dbReference>
<keyword evidence="1" id="KW-0812">Transmembrane</keyword>
<organism evidence="2 3">
    <name type="scientific">Candidatus Pelethenecus faecipullorum</name>
    <dbReference type="NCBI Taxonomy" id="2840900"/>
    <lineage>
        <taxon>Bacteria</taxon>
        <taxon>Bacillati</taxon>
        <taxon>Mycoplasmatota</taxon>
        <taxon>Mollicutes</taxon>
        <taxon>Candidatus Pelethenecus</taxon>
    </lineage>
</organism>
<accession>A0A9D1GSU8</accession>
<dbReference type="Proteomes" id="UP000886758">
    <property type="component" value="Unassembled WGS sequence"/>
</dbReference>
<feature type="transmembrane region" description="Helical" evidence="1">
    <location>
        <begin position="12"/>
        <end position="32"/>
    </location>
</feature>
<reference evidence="2" key="2">
    <citation type="journal article" date="2021" name="PeerJ">
        <title>Extensive microbial diversity within the chicken gut microbiome revealed by metagenomics and culture.</title>
        <authorList>
            <person name="Gilroy R."/>
            <person name="Ravi A."/>
            <person name="Getino M."/>
            <person name="Pursley I."/>
            <person name="Horton D.L."/>
            <person name="Alikhan N.F."/>
            <person name="Baker D."/>
            <person name="Gharbi K."/>
            <person name="Hall N."/>
            <person name="Watson M."/>
            <person name="Adriaenssens E.M."/>
            <person name="Foster-Nyarko E."/>
            <person name="Jarju S."/>
            <person name="Secka A."/>
            <person name="Antonio M."/>
            <person name="Oren A."/>
            <person name="Chaudhuri R.R."/>
            <person name="La Ragione R."/>
            <person name="Hildebrand F."/>
            <person name="Pallen M.J."/>
        </authorList>
    </citation>
    <scope>NUCLEOTIDE SEQUENCE</scope>
    <source>
        <strain evidence="2">ChiW17-6978</strain>
    </source>
</reference>
<gene>
    <name evidence="2" type="ORF">IAD46_03770</name>
</gene>